<keyword evidence="6" id="KW-0812">Transmembrane</keyword>
<dbReference type="AlphaFoldDB" id="A0A7J6LJE5"/>
<dbReference type="GO" id="GO:0003723">
    <property type="term" value="F:RNA binding"/>
    <property type="evidence" value="ECO:0007669"/>
    <property type="project" value="InterPro"/>
</dbReference>
<proteinExistence type="inferred from homology"/>
<feature type="transmembrane region" description="Helical" evidence="6">
    <location>
        <begin position="162"/>
        <end position="184"/>
    </location>
</feature>
<keyword evidence="4" id="KW-0687">Ribonucleoprotein</keyword>
<dbReference type="InterPro" id="IPR004263">
    <property type="entry name" value="Exostosin"/>
</dbReference>
<dbReference type="GO" id="GO:0016757">
    <property type="term" value="F:glycosyltransferase activity"/>
    <property type="evidence" value="ECO:0007669"/>
    <property type="project" value="InterPro"/>
</dbReference>
<sequence length="601" mass="67691">MSLPINQGDFQHIQRICNTNVDGRVKVAFALTAIKGIGRRFATLICKKCEIDTNKRAGELTQEEIQKLVQVITNPQQFRIPQWFLNRQHDPVDGTYSQKYSNLLDGAKQVSVTTGASESAVSTPRLPVVVVFMPTIKQDRHQHRPSSKASKAPPPPQPSRSLMVFVLPITFILIFGATIISPYLDDNLHFVSFKSAPDRFSPGSHRVVNTTVGGNEESPRREIDYISSISLEHVKELVSRVKAAAKSVSIRVVDLPDEFDPERLVREYPVCSEWQWSNEYKFPKILKQQYVARPPEGPDWCLVPFMAKCWFNMVAKYKLAVMAEAAYKVVDAIRSDAELQQTCPPRKQASLRRPSRVFMKSTGDQLGGFYKARKDIIIPATPKLKVSHHGGPRRLLALFRGSIELHLRDSEGREVRRTNILRRALIDNLGHVDTDIVVGQSAPSYEAEMRDSIFCFIPRGNTPWTRRIFDAIVSGCIPVVLSNAIVFPFESILDWSQFTLKLPESYVLTKPEEIVNLLRGIVGNPPLLSRLQNNLYVVSHMSSDQKGSSHIEAFTPLEGVLHHLAKHGEQLNSTLLNNTAATFWTPLRGMWIEELGNTANQ</sequence>
<comment type="similarity">
    <text evidence="2">Belongs to the glycosyltransferase 47 family.</text>
</comment>
<dbReference type="EMBL" id="JAAPAO010000454">
    <property type="protein sequence ID" value="KAF4659388.1"/>
    <property type="molecule type" value="Genomic_DNA"/>
</dbReference>
<dbReference type="InterPro" id="IPR040911">
    <property type="entry name" value="Exostosin_GT47"/>
</dbReference>
<organism evidence="8 9">
    <name type="scientific">Perkinsus chesapeaki</name>
    <name type="common">Clam parasite</name>
    <name type="synonym">Perkinsus andrewsi</name>
    <dbReference type="NCBI Taxonomy" id="330153"/>
    <lineage>
        <taxon>Eukaryota</taxon>
        <taxon>Sar</taxon>
        <taxon>Alveolata</taxon>
        <taxon>Perkinsozoa</taxon>
        <taxon>Perkinsea</taxon>
        <taxon>Perkinsida</taxon>
        <taxon>Perkinsidae</taxon>
        <taxon>Perkinsus</taxon>
    </lineage>
</organism>
<evidence type="ECO:0000256" key="6">
    <source>
        <dbReference type="SAM" id="Phobius"/>
    </source>
</evidence>
<keyword evidence="6" id="KW-0472">Membrane</keyword>
<dbReference type="PANTHER" id="PTHR11062">
    <property type="entry name" value="EXOSTOSIN HEPARAN SULFATE GLYCOSYLTRANSFERASE -RELATED"/>
    <property type="match status" value="1"/>
</dbReference>
<keyword evidence="3" id="KW-0689">Ribosomal protein</keyword>
<evidence type="ECO:0000313" key="8">
    <source>
        <dbReference type="EMBL" id="KAF4659388.1"/>
    </source>
</evidence>
<dbReference type="InterPro" id="IPR001892">
    <property type="entry name" value="Ribosomal_uS13"/>
</dbReference>
<keyword evidence="6" id="KW-1133">Transmembrane helix</keyword>
<feature type="non-terminal residue" evidence="8">
    <location>
        <position position="601"/>
    </location>
</feature>
<dbReference type="PANTHER" id="PTHR11062:SF281">
    <property type="entry name" value="EXOSTOSIN-LIKE 2"/>
    <property type="match status" value="1"/>
</dbReference>
<evidence type="ECO:0000256" key="1">
    <source>
        <dbReference type="ARBA" id="ARBA00008080"/>
    </source>
</evidence>
<name>A0A7J6LJE5_PERCH</name>
<reference evidence="8 9" key="1">
    <citation type="submission" date="2020-04" db="EMBL/GenBank/DDBJ databases">
        <title>Perkinsus chesapeaki whole genome sequence.</title>
        <authorList>
            <person name="Bogema D.R."/>
        </authorList>
    </citation>
    <scope>NUCLEOTIDE SEQUENCE [LARGE SCALE GENOMIC DNA]</scope>
    <source>
        <strain evidence="8">ATCC PRA-425</strain>
    </source>
</reference>
<gene>
    <name evidence="8" type="primary">RPS18</name>
    <name evidence="8" type="ORF">FOL47_007604</name>
</gene>
<dbReference type="Proteomes" id="UP000591131">
    <property type="component" value="Unassembled WGS sequence"/>
</dbReference>
<dbReference type="FunFam" id="1.10.8.50:FF:000002">
    <property type="entry name" value="40S ribosomal protein S18"/>
    <property type="match status" value="1"/>
</dbReference>
<dbReference type="Pfam" id="PF00416">
    <property type="entry name" value="Ribosomal_S13"/>
    <property type="match status" value="1"/>
</dbReference>
<dbReference type="GO" id="GO:1990904">
    <property type="term" value="C:ribonucleoprotein complex"/>
    <property type="evidence" value="ECO:0007669"/>
    <property type="project" value="UniProtKB-KW"/>
</dbReference>
<comment type="caution">
    <text evidence="8">The sequence shown here is derived from an EMBL/GenBank/DDBJ whole genome shotgun (WGS) entry which is preliminary data.</text>
</comment>
<dbReference type="Pfam" id="PF03016">
    <property type="entry name" value="Exostosin_GT47"/>
    <property type="match status" value="1"/>
</dbReference>
<dbReference type="SUPFAM" id="SSF46946">
    <property type="entry name" value="S13-like H2TH domain"/>
    <property type="match status" value="1"/>
</dbReference>
<evidence type="ECO:0000259" key="7">
    <source>
        <dbReference type="Pfam" id="PF03016"/>
    </source>
</evidence>
<evidence type="ECO:0000313" key="9">
    <source>
        <dbReference type="Proteomes" id="UP000591131"/>
    </source>
</evidence>
<comment type="similarity">
    <text evidence="1">Belongs to the universal ribosomal protein uS13 family.</text>
</comment>
<dbReference type="GO" id="GO:0005840">
    <property type="term" value="C:ribosome"/>
    <property type="evidence" value="ECO:0007669"/>
    <property type="project" value="UniProtKB-KW"/>
</dbReference>
<accession>A0A7J6LJE5</accession>
<dbReference type="PROSITE" id="PS50159">
    <property type="entry name" value="RIBOSOMAL_S13_2"/>
    <property type="match status" value="1"/>
</dbReference>
<feature type="region of interest" description="Disordered" evidence="5">
    <location>
        <begin position="138"/>
        <end position="158"/>
    </location>
</feature>
<feature type="domain" description="Exostosin GT47" evidence="7">
    <location>
        <begin position="250"/>
        <end position="515"/>
    </location>
</feature>
<evidence type="ECO:0000256" key="4">
    <source>
        <dbReference type="ARBA" id="ARBA00023274"/>
    </source>
</evidence>
<dbReference type="GO" id="GO:0006412">
    <property type="term" value="P:translation"/>
    <property type="evidence" value="ECO:0007669"/>
    <property type="project" value="InterPro"/>
</dbReference>
<dbReference type="GO" id="GO:0003735">
    <property type="term" value="F:structural constituent of ribosome"/>
    <property type="evidence" value="ECO:0007669"/>
    <property type="project" value="InterPro"/>
</dbReference>
<protein>
    <submittedName>
        <fullName evidence="8">Ribosomal 40S subunit protein S18B</fullName>
    </submittedName>
</protein>
<evidence type="ECO:0000256" key="5">
    <source>
        <dbReference type="SAM" id="MobiDB-lite"/>
    </source>
</evidence>
<keyword evidence="9" id="KW-1185">Reference proteome</keyword>
<dbReference type="Gene3D" id="1.10.8.50">
    <property type="match status" value="1"/>
</dbReference>
<dbReference type="OrthoDB" id="1702480at2759"/>
<dbReference type="InterPro" id="IPR010979">
    <property type="entry name" value="Ribosomal_uS13-like_H2TH"/>
</dbReference>
<evidence type="ECO:0000256" key="3">
    <source>
        <dbReference type="ARBA" id="ARBA00022980"/>
    </source>
</evidence>
<evidence type="ECO:0000256" key="2">
    <source>
        <dbReference type="ARBA" id="ARBA00010271"/>
    </source>
</evidence>